<proteinExistence type="predicted"/>
<protein>
    <submittedName>
        <fullName evidence="3">Uncharacterized protein</fullName>
    </submittedName>
</protein>
<name>A0A1I8AUX2_9BILA</name>
<evidence type="ECO:0000313" key="3">
    <source>
        <dbReference type="WBParaSite" id="L893_g9150.t1"/>
    </source>
</evidence>
<dbReference type="WBParaSite" id="L893_g9150.t1">
    <property type="protein sequence ID" value="L893_g9150.t1"/>
    <property type="gene ID" value="L893_g9150"/>
</dbReference>
<accession>A0A1I8AUX2</accession>
<feature type="region of interest" description="Disordered" evidence="1">
    <location>
        <begin position="1"/>
        <end position="29"/>
    </location>
</feature>
<sequence length="73" mass="8870">MHRGRHTWQKRMLLNRNQSRSRRKTNGWDSNLNSMPSRFYSAICATDLLYASIFDSFVREPHYHMDWEMFSLS</sequence>
<evidence type="ECO:0000256" key="1">
    <source>
        <dbReference type="SAM" id="MobiDB-lite"/>
    </source>
</evidence>
<dbReference type="AlphaFoldDB" id="A0A1I8AUX2"/>
<reference evidence="3" key="1">
    <citation type="submission" date="2016-11" db="UniProtKB">
        <authorList>
            <consortium name="WormBaseParasite"/>
        </authorList>
    </citation>
    <scope>IDENTIFICATION</scope>
</reference>
<evidence type="ECO:0000313" key="2">
    <source>
        <dbReference type="Proteomes" id="UP000095287"/>
    </source>
</evidence>
<keyword evidence="2" id="KW-1185">Reference proteome</keyword>
<dbReference type="Proteomes" id="UP000095287">
    <property type="component" value="Unplaced"/>
</dbReference>
<organism evidence="2 3">
    <name type="scientific">Steinernema glaseri</name>
    <dbReference type="NCBI Taxonomy" id="37863"/>
    <lineage>
        <taxon>Eukaryota</taxon>
        <taxon>Metazoa</taxon>
        <taxon>Ecdysozoa</taxon>
        <taxon>Nematoda</taxon>
        <taxon>Chromadorea</taxon>
        <taxon>Rhabditida</taxon>
        <taxon>Tylenchina</taxon>
        <taxon>Panagrolaimomorpha</taxon>
        <taxon>Strongyloidoidea</taxon>
        <taxon>Steinernematidae</taxon>
        <taxon>Steinernema</taxon>
    </lineage>
</organism>